<dbReference type="Proteomes" id="UP000823401">
    <property type="component" value="Unassembled WGS sequence"/>
</dbReference>
<dbReference type="Pfam" id="PF00534">
    <property type="entry name" value="Glycos_transf_1"/>
    <property type="match status" value="1"/>
</dbReference>
<evidence type="ECO:0000313" key="3">
    <source>
        <dbReference type="EMBL" id="MBG9978580.1"/>
    </source>
</evidence>
<evidence type="ECO:0000313" key="4">
    <source>
        <dbReference type="Proteomes" id="UP000823401"/>
    </source>
</evidence>
<dbReference type="InterPro" id="IPR050194">
    <property type="entry name" value="Glycosyltransferase_grp1"/>
</dbReference>
<evidence type="ECO:0000259" key="1">
    <source>
        <dbReference type="Pfam" id="PF00534"/>
    </source>
</evidence>
<dbReference type="InterPro" id="IPR001296">
    <property type="entry name" value="Glyco_trans_1"/>
</dbReference>
<proteinExistence type="predicted"/>
<comment type="caution">
    <text evidence="3">The sequence shown here is derived from an EMBL/GenBank/DDBJ whole genome shotgun (WGS) entry which is preliminary data.</text>
</comment>
<keyword evidence="4" id="KW-1185">Reference proteome</keyword>
<reference evidence="3 4" key="1">
    <citation type="submission" date="2020-07" db="EMBL/GenBank/DDBJ databases">
        <title>Facklamia lactis sp. nov., isolated from raw milk.</title>
        <authorList>
            <person name="Doll E.V."/>
            <person name="Huptas C."/>
            <person name="Staib L."/>
            <person name="Wenning M."/>
            <person name="Scherer S."/>
        </authorList>
    </citation>
    <scope>NUCLEOTIDE SEQUENCE [LARGE SCALE GENOMIC DNA]</scope>
    <source>
        <strain evidence="3 4">DSM 104272</strain>
    </source>
</reference>
<dbReference type="Pfam" id="PF13439">
    <property type="entry name" value="Glyco_transf_4"/>
    <property type="match status" value="1"/>
</dbReference>
<dbReference type="EMBL" id="JACCEL010000015">
    <property type="protein sequence ID" value="MBG9978580.1"/>
    <property type="molecule type" value="Genomic_DNA"/>
</dbReference>
<dbReference type="Gene3D" id="3.40.50.2000">
    <property type="entry name" value="Glycogen Phosphorylase B"/>
    <property type="match status" value="2"/>
</dbReference>
<gene>
    <name evidence="3" type="ORF">HYQ42_07235</name>
</gene>
<feature type="domain" description="Glycosyltransferase subfamily 4-like N-terminal" evidence="2">
    <location>
        <begin position="15"/>
        <end position="163"/>
    </location>
</feature>
<dbReference type="SUPFAM" id="SSF53756">
    <property type="entry name" value="UDP-Glycosyltransferase/glycogen phosphorylase"/>
    <property type="match status" value="1"/>
</dbReference>
<evidence type="ECO:0000259" key="2">
    <source>
        <dbReference type="Pfam" id="PF13439"/>
    </source>
</evidence>
<dbReference type="InterPro" id="IPR028098">
    <property type="entry name" value="Glyco_trans_4-like_N"/>
</dbReference>
<dbReference type="PANTHER" id="PTHR45947:SF3">
    <property type="entry name" value="SULFOQUINOVOSYL TRANSFERASE SQD2"/>
    <property type="match status" value="1"/>
</dbReference>
<sequence>MKILHIMTTPIGLTGISTYIYNIMDYLDTQKNKIDYVFMNQPLNEIQILLKQNNSNYHIIQNRNRKPFSYAFKLNEVLKKERYDIVHVHGNSHTIAIELMVAKKNRIPVRIAHAHSTSTKYFLLHKLLTLPFNYCTTHRIASSQAAGNWLFSKAPFNVVPIGIKVESFKFQLDWRQVHRKKLDIEENEILIGHVGEFNKNKNQTFLIHLMSKLDENFKLILIGEGNLKDEYQQLVAQLKIEDRVIFYGKSREANQIYSAMDMFIFPSYNEGLGLVIIEAQSSDLTCFASLGVPEEANITDQVEKFSLDENLEMLVDRIQKISVNLPDKRKKNINNNKVEKSNYNAKKSIEALEKKYKIFLEESNY</sequence>
<dbReference type="RefSeq" id="WP_197104647.1">
    <property type="nucleotide sequence ID" value="NZ_JACCEL010000015.1"/>
</dbReference>
<name>A0ABS0LLT4_9LACT</name>
<accession>A0ABS0LLT4</accession>
<dbReference type="PANTHER" id="PTHR45947">
    <property type="entry name" value="SULFOQUINOVOSYL TRANSFERASE SQD2"/>
    <property type="match status" value="1"/>
</dbReference>
<feature type="domain" description="Glycosyl transferase family 1" evidence="1">
    <location>
        <begin position="176"/>
        <end position="337"/>
    </location>
</feature>
<protein>
    <submittedName>
        <fullName evidence="3">Glycosyltransferase</fullName>
    </submittedName>
</protein>
<organism evidence="3 4">
    <name type="scientific">Ruoffia tabacinasalis</name>
    <dbReference type="NCBI Taxonomy" id="87458"/>
    <lineage>
        <taxon>Bacteria</taxon>
        <taxon>Bacillati</taxon>
        <taxon>Bacillota</taxon>
        <taxon>Bacilli</taxon>
        <taxon>Lactobacillales</taxon>
        <taxon>Aerococcaceae</taxon>
        <taxon>Ruoffia</taxon>
    </lineage>
</organism>